<evidence type="ECO:0000313" key="2">
    <source>
        <dbReference type="Proteomes" id="UP000198327"/>
    </source>
</evidence>
<evidence type="ECO:0000313" key="1">
    <source>
        <dbReference type="EMBL" id="SNT40131.1"/>
    </source>
</evidence>
<reference evidence="2" key="1">
    <citation type="submission" date="2017-06" db="EMBL/GenBank/DDBJ databases">
        <authorList>
            <person name="Varghese N."/>
            <person name="Submissions S."/>
        </authorList>
    </citation>
    <scope>NUCLEOTIDE SEQUENCE [LARGE SCALE GENOMIC DNA]</scope>
    <source>
        <strain evidence="2">JCM 23211</strain>
    </source>
</reference>
<dbReference type="EMBL" id="FZOW01000017">
    <property type="protein sequence ID" value="SNT40131.1"/>
    <property type="molecule type" value="Genomic_DNA"/>
</dbReference>
<accession>A0A239MC15</accession>
<sequence length="308" mass="33337">MPSYRWTVVFDTGRFSEFFDGYEASQVAATTAAVDCARRVRDARGRDFALHLRIQIETGGPGDKFGLSMALVDLDLDDEDLIARVDAGAAEESARAKSLQNAVQAAKNLGPTASPTEPSSVAVQLDRLRHALGSIGAPVNRGETVAIEKARLVDAYTWPDELIEFLAAGKPAARLTPYGGLYALGDAVTAREYLIESRDYLRTQLDYPELEHFAQWSSEPAGSPTSAFLDGFVPIAGDDSEYVIVDLRDGDLHGCVGVYQREGDVSGPTWVSISAMLSDLADSLESGEAFDRVWIPEVSESNVTWDAP</sequence>
<gene>
    <name evidence="1" type="ORF">SAMN05421642_11742</name>
</gene>
<evidence type="ECO:0008006" key="3">
    <source>
        <dbReference type="Google" id="ProtNLM"/>
    </source>
</evidence>
<dbReference type="RefSeq" id="WP_089250826.1">
    <property type="nucleotide sequence ID" value="NZ_FZOW01000017.1"/>
</dbReference>
<dbReference type="OrthoDB" id="3287229at2"/>
<organism evidence="1 2">
    <name type="scientific">Rhodococcoides kyotonense</name>
    <dbReference type="NCBI Taxonomy" id="398843"/>
    <lineage>
        <taxon>Bacteria</taxon>
        <taxon>Bacillati</taxon>
        <taxon>Actinomycetota</taxon>
        <taxon>Actinomycetes</taxon>
        <taxon>Mycobacteriales</taxon>
        <taxon>Nocardiaceae</taxon>
        <taxon>Rhodococcoides</taxon>
    </lineage>
</organism>
<keyword evidence="2" id="KW-1185">Reference proteome</keyword>
<dbReference type="AlphaFoldDB" id="A0A239MC15"/>
<name>A0A239MC15_9NOCA</name>
<protein>
    <recommendedName>
        <fullName evidence="3">Cell wall assembly regulator SMI1</fullName>
    </recommendedName>
</protein>
<dbReference type="Proteomes" id="UP000198327">
    <property type="component" value="Unassembled WGS sequence"/>
</dbReference>
<proteinExistence type="predicted"/>